<dbReference type="OrthoDB" id="3186156at2"/>
<comment type="caution">
    <text evidence="3">The sequence shown here is derived from an EMBL/GenBank/DDBJ whole genome shotgun (WGS) entry which is preliminary data.</text>
</comment>
<keyword evidence="1" id="KW-1133">Transmembrane helix</keyword>
<reference evidence="3 4" key="1">
    <citation type="submission" date="2019-01" db="EMBL/GenBank/DDBJ databases">
        <title>Vagococcus silagei sp. nov. isolated from brewer's grain.</title>
        <authorList>
            <person name="Guu J.-R."/>
        </authorList>
    </citation>
    <scope>NUCLEOTIDE SEQUENCE [LARGE SCALE GENOMIC DNA]</scope>
    <source>
        <strain evidence="3 4">2B-2</strain>
    </source>
</reference>
<dbReference type="Proteomes" id="UP000310506">
    <property type="component" value="Unassembled WGS sequence"/>
</dbReference>
<dbReference type="Gene3D" id="3.90.70.10">
    <property type="entry name" value="Cysteine proteinases"/>
    <property type="match status" value="1"/>
</dbReference>
<evidence type="ECO:0000313" key="3">
    <source>
        <dbReference type="EMBL" id="THB60331.1"/>
    </source>
</evidence>
<feature type="transmembrane region" description="Helical" evidence="1">
    <location>
        <begin position="21"/>
        <end position="39"/>
    </location>
</feature>
<sequence length="259" mass="29935">MNQPMKPNQTNKQIKKKRAQFIMIMIVLVLFIFGVVKIVNSQKKSALDHTEPKQIQTTTSKIKTTESSANLPYELTTPAFSQKAGKRIQERTKNKDLKLIIQTDERWGTKFYGTDEKKDTIAQNGCAIAVLAMIDSYWQKKNTSIDDILKWSGNQYFHQDQGTDWIIFPMFAEEFGYQVEQTLDFDKIEKSISDGIPIVVSVSPGTFTDNGHFLILFADSNGKWMVLDPNDSPKKKHYEQNFDRELFQKEALNFWIFTK</sequence>
<keyword evidence="1" id="KW-0812">Transmembrane</keyword>
<keyword evidence="1" id="KW-0472">Membrane</keyword>
<feature type="domain" description="Peptidase C39-like" evidence="2">
    <location>
        <begin position="98"/>
        <end position="229"/>
    </location>
</feature>
<dbReference type="RefSeq" id="WP_136137670.1">
    <property type="nucleotide sequence ID" value="NZ_SDGV01000026.1"/>
</dbReference>
<proteinExistence type="predicted"/>
<gene>
    <name evidence="3" type="ORF">ESZ54_10800</name>
</gene>
<dbReference type="InterPro" id="IPR039564">
    <property type="entry name" value="Peptidase_C39-like"/>
</dbReference>
<accession>A0A4S3B000</accession>
<evidence type="ECO:0000256" key="1">
    <source>
        <dbReference type="SAM" id="Phobius"/>
    </source>
</evidence>
<evidence type="ECO:0000313" key="4">
    <source>
        <dbReference type="Proteomes" id="UP000310506"/>
    </source>
</evidence>
<keyword evidence="4" id="KW-1185">Reference proteome</keyword>
<name>A0A4S3B000_9ENTE</name>
<organism evidence="3 4">
    <name type="scientific">Vagococcus silagei</name>
    <dbReference type="NCBI Taxonomy" id="2508885"/>
    <lineage>
        <taxon>Bacteria</taxon>
        <taxon>Bacillati</taxon>
        <taxon>Bacillota</taxon>
        <taxon>Bacilli</taxon>
        <taxon>Lactobacillales</taxon>
        <taxon>Enterococcaceae</taxon>
        <taxon>Vagococcus</taxon>
    </lineage>
</organism>
<protein>
    <recommendedName>
        <fullName evidence="2">Peptidase C39-like domain-containing protein</fullName>
    </recommendedName>
</protein>
<dbReference type="Pfam" id="PF13529">
    <property type="entry name" value="Peptidase_C39_2"/>
    <property type="match status" value="1"/>
</dbReference>
<evidence type="ECO:0000259" key="2">
    <source>
        <dbReference type="Pfam" id="PF13529"/>
    </source>
</evidence>
<dbReference type="EMBL" id="SDGV01000026">
    <property type="protein sequence ID" value="THB60331.1"/>
    <property type="molecule type" value="Genomic_DNA"/>
</dbReference>
<dbReference type="AlphaFoldDB" id="A0A4S3B000"/>